<evidence type="ECO:0000256" key="1">
    <source>
        <dbReference type="SAM" id="SignalP"/>
    </source>
</evidence>
<reference evidence="2 3" key="1">
    <citation type="submission" date="2015-03" db="EMBL/GenBank/DDBJ databases">
        <title>Draft genome sequences of two protease-producing strains of Arsukibacterium isolated from two cold and alkaline environments.</title>
        <authorList>
            <person name="Lylloff J.E."/>
            <person name="Skov L.B."/>
            <person name="Jepsen M."/>
            <person name="Hallin P.F."/>
            <person name="Sorensen S.J."/>
            <person name="Stougaard P."/>
            <person name="Glaring M.A."/>
        </authorList>
    </citation>
    <scope>NUCLEOTIDE SEQUENCE [LARGE SCALE GENOMIC DNA]</scope>
    <source>
        <strain evidence="2 3">GCM72</strain>
    </source>
</reference>
<keyword evidence="3" id="KW-1185">Reference proteome</keyword>
<name>A0A0M2V514_9GAMM</name>
<dbReference type="Proteomes" id="UP000034228">
    <property type="component" value="Unassembled WGS sequence"/>
</dbReference>
<accession>A0A0M2V514</accession>
<keyword evidence="1" id="KW-0732">Signal</keyword>
<sequence length="246" mass="27992">MLVSLLLPLLFLCQVPANNLSQPVALPEPIQLSTEQWPGFTEQDQSGAYFDLIRLIYQPYQPRLQVTFTNYNRALTLVRQQKSDMTLAVSGHNGTDLLLSARPIDQDKIVVIFHPGRHQLHSIEDLKPLQLAWNLAYDFGSILGLTNAGYEVLSVEHGIELTLNQRVDAYLAEQSQFAHYADTHSMQLAPLVATLIAEDNIYAAFANTEQGKKLKCIWDSRFQALLESGELQHFYQQYHNFYLTQE</sequence>
<evidence type="ECO:0000313" key="3">
    <source>
        <dbReference type="Proteomes" id="UP000034228"/>
    </source>
</evidence>
<organism evidence="2 3">
    <name type="scientific">Arsukibacterium ikkense</name>
    <dbReference type="NCBI Taxonomy" id="336831"/>
    <lineage>
        <taxon>Bacteria</taxon>
        <taxon>Pseudomonadati</taxon>
        <taxon>Pseudomonadota</taxon>
        <taxon>Gammaproteobacteria</taxon>
        <taxon>Chromatiales</taxon>
        <taxon>Chromatiaceae</taxon>
        <taxon>Arsukibacterium</taxon>
    </lineage>
</organism>
<comment type="caution">
    <text evidence="2">The sequence shown here is derived from an EMBL/GenBank/DDBJ whole genome shotgun (WGS) entry which is preliminary data.</text>
</comment>
<gene>
    <name evidence="2" type="ORF">WG68_10665</name>
</gene>
<protein>
    <recommendedName>
        <fullName evidence="4">Solute-binding protein family 3/N-terminal domain-containing protein</fullName>
    </recommendedName>
</protein>
<dbReference type="RefSeq" id="WP_046557668.1">
    <property type="nucleotide sequence ID" value="NZ_LAHO01000009.1"/>
</dbReference>
<dbReference type="OrthoDB" id="5765098at2"/>
<dbReference type="EMBL" id="LAHO01000009">
    <property type="protein sequence ID" value="KKO45494.1"/>
    <property type="molecule type" value="Genomic_DNA"/>
</dbReference>
<proteinExistence type="predicted"/>
<dbReference type="Gene3D" id="3.40.190.10">
    <property type="entry name" value="Periplasmic binding protein-like II"/>
    <property type="match status" value="2"/>
</dbReference>
<dbReference type="AlphaFoldDB" id="A0A0M2V514"/>
<evidence type="ECO:0008006" key="4">
    <source>
        <dbReference type="Google" id="ProtNLM"/>
    </source>
</evidence>
<dbReference type="SUPFAM" id="SSF53850">
    <property type="entry name" value="Periplasmic binding protein-like II"/>
    <property type="match status" value="1"/>
</dbReference>
<dbReference type="PATRIC" id="fig|336831.14.peg.1016"/>
<feature type="chain" id="PRO_5005644406" description="Solute-binding protein family 3/N-terminal domain-containing protein" evidence="1">
    <location>
        <begin position="18"/>
        <end position="246"/>
    </location>
</feature>
<evidence type="ECO:0000313" key="2">
    <source>
        <dbReference type="EMBL" id="KKO45494.1"/>
    </source>
</evidence>
<feature type="signal peptide" evidence="1">
    <location>
        <begin position="1"/>
        <end position="17"/>
    </location>
</feature>
<dbReference type="STRING" id="336831.WG68_10665"/>